<dbReference type="OrthoDB" id="8363130at2"/>
<gene>
    <name evidence="1" type="ORF">BJF92_14270</name>
</gene>
<evidence type="ECO:0000313" key="1">
    <source>
        <dbReference type="EMBL" id="OLP54950.1"/>
    </source>
</evidence>
<organism evidence="1 2">
    <name type="scientific">Xaviernesmea rhizosphaerae</name>
    <dbReference type="NCBI Taxonomy" id="1672749"/>
    <lineage>
        <taxon>Bacteria</taxon>
        <taxon>Pseudomonadati</taxon>
        <taxon>Pseudomonadota</taxon>
        <taxon>Alphaproteobacteria</taxon>
        <taxon>Hyphomicrobiales</taxon>
        <taxon>Rhizobiaceae</taxon>
        <taxon>Rhizobium/Agrobacterium group</taxon>
        <taxon>Xaviernesmea</taxon>
    </lineage>
</organism>
<dbReference type="STRING" id="1672749.BJF92_14270"/>
<reference evidence="1 2" key="1">
    <citation type="submission" date="2016-09" db="EMBL/GenBank/DDBJ databases">
        <title>Rhizobium sp. nov., a novel species isolated from the rice rhizosphere.</title>
        <authorList>
            <person name="Zhao J."/>
            <person name="Zhang X."/>
        </authorList>
    </citation>
    <scope>NUCLEOTIDE SEQUENCE [LARGE SCALE GENOMIC DNA]</scope>
    <source>
        <strain evidence="1 2">MH17</strain>
    </source>
</reference>
<sequence length="199" mass="20142">MTFSRAHPPLLRLASVLVFVGLPALCLALGVINLLQAAEDRDRLGQSALQAAALEQRIGRPVSGAATPDQALFLAAGSRTAAMAGLQQALLDAIAQAGGRVLETAAADEAAAEGADAGRVTVRTTLDIDNDGLLTLLYRVESGLPLMDVASLSIRRLPSAGGAAGEGAGTGADGGTQPIMLRVDLSVSARWKPAGEAAP</sequence>
<evidence type="ECO:0000313" key="2">
    <source>
        <dbReference type="Proteomes" id="UP000186143"/>
    </source>
</evidence>
<protein>
    <recommendedName>
        <fullName evidence="3">General secretion pathway protein M</fullName>
    </recommendedName>
</protein>
<evidence type="ECO:0008006" key="3">
    <source>
        <dbReference type="Google" id="ProtNLM"/>
    </source>
</evidence>
<accession>A0A1Q9AIG7</accession>
<dbReference type="NCBIfam" id="NF040576">
    <property type="entry name" value="T2SS_GspM_XpsM"/>
    <property type="match status" value="1"/>
</dbReference>
<dbReference type="Pfam" id="PF10741">
    <property type="entry name" value="T2SSM_b"/>
    <property type="match status" value="1"/>
</dbReference>
<dbReference type="AlphaFoldDB" id="A0A1Q9AIG7"/>
<proteinExistence type="predicted"/>
<comment type="caution">
    <text evidence="1">The sequence shown here is derived from an EMBL/GenBank/DDBJ whole genome shotgun (WGS) entry which is preliminary data.</text>
</comment>
<dbReference type="Proteomes" id="UP000186143">
    <property type="component" value="Unassembled WGS sequence"/>
</dbReference>
<name>A0A1Q9AIG7_9HYPH</name>
<dbReference type="InterPro" id="IPR034756">
    <property type="entry name" value="T2SSM_b"/>
</dbReference>
<dbReference type="EMBL" id="MKIO01000031">
    <property type="protein sequence ID" value="OLP54950.1"/>
    <property type="molecule type" value="Genomic_DNA"/>
</dbReference>
<dbReference type="RefSeq" id="WP_075635511.1">
    <property type="nucleotide sequence ID" value="NZ_MKIO01000031.1"/>
</dbReference>